<comment type="similarity">
    <text evidence="1">Belongs to the AHA1 family.</text>
</comment>
<dbReference type="EMBL" id="CP118247">
    <property type="protein sequence ID" value="WDR05403.1"/>
    <property type="molecule type" value="Genomic_DNA"/>
</dbReference>
<dbReference type="Proteomes" id="UP001222118">
    <property type="component" value="Chromosome"/>
</dbReference>
<evidence type="ECO:0000313" key="4">
    <source>
        <dbReference type="Proteomes" id="UP001222118"/>
    </source>
</evidence>
<keyword evidence="4" id="KW-1185">Reference proteome</keyword>
<dbReference type="Pfam" id="PF08327">
    <property type="entry name" value="AHSA1"/>
    <property type="match status" value="1"/>
</dbReference>
<evidence type="ECO:0000313" key="3">
    <source>
        <dbReference type="EMBL" id="WDR05403.1"/>
    </source>
</evidence>
<organism evidence="3 4">
    <name type="scientific">Devosia rhodophyticola</name>
    <dbReference type="NCBI Taxonomy" id="3026423"/>
    <lineage>
        <taxon>Bacteria</taxon>
        <taxon>Pseudomonadati</taxon>
        <taxon>Pseudomonadota</taxon>
        <taxon>Alphaproteobacteria</taxon>
        <taxon>Hyphomicrobiales</taxon>
        <taxon>Devosiaceae</taxon>
        <taxon>Devosia</taxon>
    </lineage>
</organism>
<dbReference type="SUPFAM" id="SSF55961">
    <property type="entry name" value="Bet v1-like"/>
    <property type="match status" value="1"/>
</dbReference>
<accession>A0ABY7YVL3</accession>
<proteinExistence type="inferred from homology"/>
<dbReference type="Gene3D" id="3.30.530.20">
    <property type="match status" value="1"/>
</dbReference>
<evidence type="ECO:0000259" key="2">
    <source>
        <dbReference type="Pfam" id="PF08327"/>
    </source>
</evidence>
<sequence length="139" mass="14948">MSIHQDVKIPGRPDAVYGILTTSAKFSEMTGGSGAEIDAKEGGAFSMFGGDIRGRNVELVPGKRVVQAWRSNAWPEGVYSIISFVLQQDGQGTNLAFSQSGYPDGAKEMLEGGGRKCIGSRCRRCSPPRPNRPGRLFPD</sequence>
<dbReference type="InterPro" id="IPR023393">
    <property type="entry name" value="START-like_dom_sf"/>
</dbReference>
<protein>
    <submittedName>
        <fullName evidence="3">SRPBCC domain-containing protein</fullName>
    </submittedName>
</protein>
<name>A0ABY7YVL3_9HYPH</name>
<dbReference type="InterPro" id="IPR013538">
    <property type="entry name" value="ASHA1/2-like_C"/>
</dbReference>
<reference evidence="3 4" key="1">
    <citation type="submission" date="2023-02" db="EMBL/GenBank/DDBJ databases">
        <title>Devosia chondri sp. nov., isolated from the phycosphere of marine algae.</title>
        <authorList>
            <person name="Kim J.M."/>
            <person name="Lee J.K."/>
            <person name="Choi B.J."/>
            <person name="Bayburt H."/>
            <person name="Jeon C.O."/>
        </authorList>
    </citation>
    <scope>NUCLEOTIDE SEQUENCE [LARGE SCALE GENOMIC DNA]</scope>
    <source>
        <strain evidence="3 4">G2-5</strain>
    </source>
</reference>
<feature type="domain" description="Activator of Hsp90 ATPase homologue 1/2-like C-terminal" evidence="2">
    <location>
        <begin position="13"/>
        <end position="114"/>
    </location>
</feature>
<gene>
    <name evidence="3" type="ORF">PSQ90_14100</name>
</gene>
<evidence type="ECO:0000256" key="1">
    <source>
        <dbReference type="ARBA" id="ARBA00006817"/>
    </source>
</evidence>
<dbReference type="RefSeq" id="WP_282210922.1">
    <property type="nucleotide sequence ID" value="NZ_CP118247.1"/>
</dbReference>